<name>A0A7J7ICS5_CAMSI</name>
<dbReference type="Proteomes" id="UP000593564">
    <property type="component" value="Unassembled WGS sequence"/>
</dbReference>
<dbReference type="InterPro" id="IPR002885">
    <property type="entry name" value="PPR_rpt"/>
</dbReference>
<evidence type="ECO:0000256" key="2">
    <source>
        <dbReference type="ARBA" id="ARBA00022737"/>
    </source>
</evidence>
<keyword evidence="5" id="KW-1185">Reference proteome</keyword>
<evidence type="ECO:0000256" key="3">
    <source>
        <dbReference type="PROSITE-ProRule" id="PRU00708"/>
    </source>
</evidence>
<evidence type="ECO:0000313" key="4">
    <source>
        <dbReference type="EMBL" id="KAF5962194.1"/>
    </source>
</evidence>
<dbReference type="AlphaFoldDB" id="A0A7J7ICS5"/>
<protein>
    <recommendedName>
        <fullName evidence="6">Pentacotripeptide-repeat region of PRORP domain-containing protein</fullName>
    </recommendedName>
</protein>
<gene>
    <name evidence="4" type="ORF">HYC85_003403</name>
</gene>
<organism evidence="4 5">
    <name type="scientific">Camellia sinensis</name>
    <name type="common">Tea plant</name>
    <name type="synonym">Thea sinensis</name>
    <dbReference type="NCBI Taxonomy" id="4442"/>
    <lineage>
        <taxon>Eukaryota</taxon>
        <taxon>Viridiplantae</taxon>
        <taxon>Streptophyta</taxon>
        <taxon>Embryophyta</taxon>
        <taxon>Tracheophyta</taxon>
        <taxon>Spermatophyta</taxon>
        <taxon>Magnoliopsida</taxon>
        <taxon>eudicotyledons</taxon>
        <taxon>Gunneridae</taxon>
        <taxon>Pentapetalae</taxon>
        <taxon>asterids</taxon>
        <taxon>Ericales</taxon>
        <taxon>Theaceae</taxon>
        <taxon>Camellia</taxon>
    </lineage>
</organism>
<reference evidence="4 5" key="2">
    <citation type="submission" date="2020-07" db="EMBL/GenBank/DDBJ databases">
        <title>Genome assembly of wild tea tree DASZ reveals pedigree and selection history of tea varieties.</title>
        <authorList>
            <person name="Zhang W."/>
        </authorList>
    </citation>
    <scope>NUCLEOTIDE SEQUENCE [LARGE SCALE GENOMIC DNA]</scope>
    <source>
        <strain evidence="5">cv. G240</strain>
        <tissue evidence="4">Leaf</tissue>
    </source>
</reference>
<dbReference type="EMBL" id="JACBKZ010000001">
    <property type="protein sequence ID" value="KAF5962194.1"/>
    <property type="molecule type" value="Genomic_DNA"/>
</dbReference>
<sequence>MEGRKNHVAVAGMPLFMVGRAPSVDGGDSVSTKAIHFDNLIQNRFFKRFARFGLFGGFCEQGLLGEAKELLMTMEETGCWPKYATYNVMVCGFLKANDYSEANILVKKMIGRGFSTNASTLATTVDLLSAKGQDPTLFRMIKKLVPQDMLETRSTKEIC</sequence>
<keyword evidence="2" id="KW-0677">Repeat</keyword>
<comment type="similarity">
    <text evidence="1">Belongs to the PPR family. P subfamily.</text>
</comment>
<evidence type="ECO:0008006" key="6">
    <source>
        <dbReference type="Google" id="ProtNLM"/>
    </source>
</evidence>
<evidence type="ECO:0000256" key="1">
    <source>
        <dbReference type="ARBA" id="ARBA00007626"/>
    </source>
</evidence>
<dbReference type="Gene3D" id="1.25.40.10">
    <property type="entry name" value="Tetratricopeptide repeat domain"/>
    <property type="match status" value="1"/>
</dbReference>
<dbReference type="PROSITE" id="PS51375">
    <property type="entry name" value="PPR"/>
    <property type="match status" value="1"/>
</dbReference>
<proteinExistence type="inferred from homology"/>
<dbReference type="NCBIfam" id="TIGR00756">
    <property type="entry name" value="PPR"/>
    <property type="match status" value="1"/>
</dbReference>
<feature type="repeat" description="PPR" evidence="3">
    <location>
        <begin position="82"/>
        <end position="116"/>
    </location>
</feature>
<accession>A0A7J7ICS5</accession>
<evidence type="ECO:0000313" key="5">
    <source>
        <dbReference type="Proteomes" id="UP000593564"/>
    </source>
</evidence>
<comment type="caution">
    <text evidence="4">The sequence shown here is derived from an EMBL/GenBank/DDBJ whole genome shotgun (WGS) entry which is preliminary data.</text>
</comment>
<dbReference type="InterPro" id="IPR011990">
    <property type="entry name" value="TPR-like_helical_dom_sf"/>
</dbReference>
<dbReference type="Pfam" id="PF01535">
    <property type="entry name" value="PPR"/>
    <property type="match status" value="2"/>
</dbReference>
<dbReference type="PANTHER" id="PTHR47941">
    <property type="entry name" value="PENTATRICOPEPTIDE REPEAT-CONTAINING PROTEIN 3, MITOCHONDRIAL"/>
    <property type="match status" value="1"/>
</dbReference>
<reference evidence="5" key="1">
    <citation type="journal article" date="2020" name="Nat. Commun.">
        <title>Genome assembly of wild tea tree DASZ reveals pedigree and selection history of tea varieties.</title>
        <authorList>
            <person name="Zhang W."/>
            <person name="Zhang Y."/>
            <person name="Qiu H."/>
            <person name="Guo Y."/>
            <person name="Wan H."/>
            <person name="Zhang X."/>
            <person name="Scossa F."/>
            <person name="Alseekh S."/>
            <person name="Zhang Q."/>
            <person name="Wang P."/>
            <person name="Xu L."/>
            <person name="Schmidt M.H."/>
            <person name="Jia X."/>
            <person name="Li D."/>
            <person name="Zhu A."/>
            <person name="Guo F."/>
            <person name="Chen W."/>
            <person name="Ni D."/>
            <person name="Usadel B."/>
            <person name="Fernie A.R."/>
            <person name="Wen W."/>
        </authorList>
    </citation>
    <scope>NUCLEOTIDE SEQUENCE [LARGE SCALE GENOMIC DNA]</scope>
    <source>
        <strain evidence="5">cv. G240</strain>
    </source>
</reference>